<feature type="transmembrane region" description="Helical" evidence="7">
    <location>
        <begin position="112"/>
        <end position="132"/>
    </location>
</feature>
<feature type="transmembrane region" description="Helical" evidence="7">
    <location>
        <begin position="311"/>
        <end position="340"/>
    </location>
</feature>
<evidence type="ECO:0000256" key="7">
    <source>
        <dbReference type="SAM" id="Phobius"/>
    </source>
</evidence>
<dbReference type="PANTHER" id="PTHR23513:SF17">
    <property type="entry name" value="MEMBRANE PROTEIN"/>
    <property type="match status" value="1"/>
</dbReference>
<evidence type="ECO:0000256" key="6">
    <source>
        <dbReference type="SAM" id="MobiDB-lite"/>
    </source>
</evidence>
<evidence type="ECO:0000256" key="5">
    <source>
        <dbReference type="ARBA" id="ARBA00023136"/>
    </source>
</evidence>
<dbReference type="Proteomes" id="UP000037247">
    <property type="component" value="Unassembled WGS sequence"/>
</dbReference>
<keyword evidence="3 7" id="KW-0812">Transmembrane</keyword>
<evidence type="ECO:0000256" key="3">
    <source>
        <dbReference type="ARBA" id="ARBA00022692"/>
    </source>
</evidence>
<feature type="transmembrane region" description="Helical" evidence="7">
    <location>
        <begin position="180"/>
        <end position="199"/>
    </location>
</feature>
<dbReference type="InterPro" id="IPR036259">
    <property type="entry name" value="MFS_trans_sf"/>
</dbReference>
<feature type="compositionally biased region" description="Basic and acidic residues" evidence="6">
    <location>
        <begin position="424"/>
        <end position="444"/>
    </location>
</feature>
<feature type="region of interest" description="Disordered" evidence="6">
    <location>
        <begin position="424"/>
        <end position="480"/>
    </location>
</feature>
<evidence type="ECO:0000256" key="2">
    <source>
        <dbReference type="ARBA" id="ARBA00022475"/>
    </source>
</evidence>
<feature type="transmembrane region" description="Helical" evidence="7">
    <location>
        <begin position="144"/>
        <end position="168"/>
    </location>
</feature>
<gene>
    <name evidence="8" type="ORF">ABW18_12110</name>
</gene>
<keyword evidence="5 7" id="KW-0472">Membrane</keyword>
<feature type="transmembrane region" description="Helical" evidence="7">
    <location>
        <begin position="240"/>
        <end position="265"/>
    </location>
</feature>
<proteinExistence type="predicted"/>
<dbReference type="SUPFAM" id="SSF103473">
    <property type="entry name" value="MFS general substrate transporter"/>
    <property type="match status" value="1"/>
</dbReference>
<evidence type="ECO:0000256" key="1">
    <source>
        <dbReference type="ARBA" id="ARBA00004651"/>
    </source>
</evidence>
<dbReference type="PANTHER" id="PTHR23513">
    <property type="entry name" value="INTEGRAL MEMBRANE EFFLUX PROTEIN-RELATED"/>
    <property type="match status" value="1"/>
</dbReference>
<dbReference type="EMBL" id="LDTZ01000017">
    <property type="protein sequence ID" value="KNA91040.1"/>
    <property type="molecule type" value="Genomic_DNA"/>
</dbReference>
<protein>
    <submittedName>
        <fullName evidence="8">MFS transporter</fullName>
    </submittedName>
</protein>
<dbReference type="Gene3D" id="1.20.1250.20">
    <property type="entry name" value="MFS general substrate transporter like domains"/>
    <property type="match status" value="2"/>
</dbReference>
<keyword evidence="4 7" id="KW-1133">Transmembrane helix</keyword>
<organism evidence="8 9">
    <name type="scientific">Gordonia jacobaea</name>
    <dbReference type="NCBI Taxonomy" id="122202"/>
    <lineage>
        <taxon>Bacteria</taxon>
        <taxon>Bacillati</taxon>
        <taxon>Actinomycetota</taxon>
        <taxon>Actinomycetes</taxon>
        <taxon>Mycobacteriales</taxon>
        <taxon>Gordoniaceae</taxon>
        <taxon>Gordonia</taxon>
    </lineage>
</organism>
<feature type="transmembrane region" description="Helical" evidence="7">
    <location>
        <begin position="395"/>
        <end position="415"/>
    </location>
</feature>
<dbReference type="CDD" id="cd06173">
    <property type="entry name" value="MFS_MefA_like"/>
    <property type="match status" value="1"/>
</dbReference>
<sequence length="480" mass="48910">MRGAWRDFLDSLRSSPGLGRLLSVRLASQLTDGVFQAALVGGVLFNPERHADPLAVAGGMAVLLLPYSVIGPFAGALLDHWDRRAVLLYANLIRGLMIAFVAIAIATGTPDTVVLVGALAVTGASRFVASGLSAGLPHVASQDVIVATNALFTTLGGFMLSVGAVLAMGVRLLAGSDNTGSAITMIAAVVMAILAAYLARGFPRLQLGPDHPDDPGRSAVHAVAVGLQHGAIAVARCKPVAAALSAIGAHRVVFGINTLMLLVLARHSGSGDGLDRVGAVVGCTAAGALAAAFITPVAVDRFGRKATLITALTVGAVAELSLLSFSFVVFCISAVVLGLIGQVAKLCGDVSMQVDIDDAVRGQVFSVQDAVFNIAYVAAIAIAATTIAPDGRTPALVVVAVVIYLVGIAAVRFVHPGRDELVGASHHAAEHARHEREQEKHSDSHLPNSGASAPKAASAIPSPSESTSTVSKSPSPSEST</sequence>
<feature type="transmembrane region" description="Helical" evidence="7">
    <location>
        <begin position="54"/>
        <end position="78"/>
    </location>
</feature>
<name>A0ABR5IBT1_9ACTN</name>
<feature type="transmembrane region" description="Helical" evidence="7">
    <location>
        <begin position="85"/>
        <end position="106"/>
    </location>
</feature>
<keyword evidence="2" id="KW-1003">Cell membrane</keyword>
<accession>A0ABR5IBT1</accession>
<evidence type="ECO:0000313" key="8">
    <source>
        <dbReference type="EMBL" id="KNA91040.1"/>
    </source>
</evidence>
<comment type="subcellular location">
    <subcellularLocation>
        <location evidence="1">Cell membrane</location>
        <topology evidence="1">Multi-pass membrane protein</topology>
    </subcellularLocation>
</comment>
<evidence type="ECO:0000256" key="4">
    <source>
        <dbReference type="ARBA" id="ARBA00022989"/>
    </source>
</evidence>
<feature type="transmembrane region" description="Helical" evidence="7">
    <location>
        <begin position="370"/>
        <end position="388"/>
    </location>
</feature>
<evidence type="ECO:0000313" key="9">
    <source>
        <dbReference type="Proteomes" id="UP000037247"/>
    </source>
</evidence>
<reference evidence="8 9" key="1">
    <citation type="submission" date="2015-05" db="EMBL/GenBank/DDBJ databases">
        <title>Draft genome sequence of the bacterium Gordonia jacobaea a new member of the Gordonia genus.</title>
        <authorList>
            <person name="Jimenez-Galisteo G."/>
            <person name="Dominguez A."/>
            <person name="Munoz E."/>
            <person name="Vinas M."/>
        </authorList>
    </citation>
    <scope>NUCLEOTIDE SEQUENCE [LARGE SCALE GENOMIC DNA]</scope>
    <source>
        <strain evidence="9">mv1</strain>
    </source>
</reference>
<keyword evidence="9" id="KW-1185">Reference proteome</keyword>
<feature type="transmembrane region" description="Helical" evidence="7">
    <location>
        <begin position="277"/>
        <end position="299"/>
    </location>
</feature>
<feature type="compositionally biased region" description="Low complexity" evidence="6">
    <location>
        <begin position="447"/>
        <end position="480"/>
    </location>
</feature>
<comment type="caution">
    <text evidence="8">The sequence shown here is derived from an EMBL/GenBank/DDBJ whole genome shotgun (WGS) entry which is preliminary data.</text>
</comment>